<feature type="transmembrane region" description="Helical" evidence="1">
    <location>
        <begin position="20"/>
        <end position="38"/>
    </location>
</feature>
<dbReference type="InterPro" id="IPR011990">
    <property type="entry name" value="TPR-like_helical_dom_sf"/>
</dbReference>
<dbReference type="Pfam" id="PF13181">
    <property type="entry name" value="TPR_8"/>
    <property type="match status" value="2"/>
</dbReference>
<dbReference type="SUPFAM" id="SSF48452">
    <property type="entry name" value="TPR-like"/>
    <property type="match status" value="1"/>
</dbReference>
<dbReference type="InterPro" id="IPR019734">
    <property type="entry name" value="TPR_rpt"/>
</dbReference>
<name>A0A410G318_9FLAO</name>
<protein>
    <submittedName>
        <fullName evidence="2">Tetratricopeptide repeat protein</fullName>
    </submittedName>
</protein>
<dbReference type="AlphaFoldDB" id="A0A410G318"/>
<sequence length="342" mass="38697">MSCFSPSGGVAEGRGGPFHLGLTKIILLALVIFIFPPCTNAQSSYKQAEKYFKEKKFVQAKPIFENFLKQNPHDKKTQEYLGDIAAYAADWDTAISYYKDLVNEEESNADFHFKYGAAMGMKAMSISKIRALGYIGPIKHQLQTAAKLDPQHIDSRWALIEFYIALPGILGGSEKKALEYAKELSQISPVDGYLAKGYVAEECDRPQDAERYYKKAIEVGGSPHTYEKLAALYEKNHQPGKAIETAAKSFKLHKRNQLNYEIGRICAEYNLEPQYGIDCLKEYVANYTLEDGVTKEWAYYHIAQIYKNLDDKKNALIWIDKALSAKRDFPQGKKEKSIILSL</sequence>
<keyword evidence="1" id="KW-0812">Transmembrane</keyword>
<organism evidence="2 3">
    <name type="scientific">Aequorivita ciconiae</name>
    <dbReference type="NCBI Taxonomy" id="2494375"/>
    <lineage>
        <taxon>Bacteria</taxon>
        <taxon>Pseudomonadati</taxon>
        <taxon>Bacteroidota</taxon>
        <taxon>Flavobacteriia</taxon>
        <taxon>Flavobacteriales</taxon>
        <taxon>Flavobacteriaceae</taxon>
        <taxon>Aequorivita</taxon>
    </lineage>
</organism>
<proteinExistence type="predicted"/>
<dbReference type="Proteomes" id="UP000285517">
    <property type="component" value="Chromosome"/>
</dbReference>
<dbReference type="RefSeq" id="WP_128250060.1">
    <property type="nucleotide sequence ID" value="NZ_CP034951.1"/>
</dbReference>
<reference evidence="2 3" key="1">
    <citation type="submission" date="2019-01" db="EMBL/GenBank/DDBJ databases">
        <title>Complete genome sequencing of Aequorivita sp. H23M31.</title>
        <authorList>
            <person name="Bae J.-W."/>
        </authorList>
    </citation>
    <scope>NUCLEOTIDE SEQUENCE [LARGE SCALE GENOMIC DNA]</scope>
    <source>
        <strain evidence="2 3">H23M31</strain>
    </source>
</reference>
<keyword evidence="1" id="KW-1133">Transmembrane helix</keyword>
<keyword evidence="1" id="KW-0472">Membrane</keyword>
<gene>
    <name evidence="2" type="ORF">EI546_08045</name>
</gene>
<keyword evidence="3" id="KW-1185">Reference proteome</keyword>
<evidence type="ECO:0000256" key="1">
    <source>
        <dbReference type="SAM" id="Phobius"/>
    </source>
</evidence>
<evidence type="ECO:0000313" key="2">
    <source>
        <dbReference type="EMBL" id="QAA81678.1"/>
    </source>
</evidence>
<dbReference type="EMBL" id="CP034951">
    <property type="protein sequence ID" value="QAA81678.1"/>
    <property type="molecule type" value="Genomic_DNA"/>
</dbReference>
<dbReference type="KEGG" id="aev:EI546_08045"/>
<dbReference type="Gene3D" id="1.25.40.10">
    <property type="entry name" value="Tetratricopeptide repeat domain"/>
    <property type="match status" value="1"/>
</dbReference>
<evidence type="ECO:0000313" key="3">
    <source>
        <dbReference type="Proteomes" id="UP000285517"/>
    </source>
</evidence>
<dbReference type="SMART" id="SM00028">
    <property type="entry name" value="TPR"/>
    <property type="match status" value="3"/>
</dbReference>
<accession>A0A410G318</accession>
<dbReference type="OrthoDB" id="1416278at2"/>